<evidence type="ECO:0000313" key="2">
    <source>
        <dbReference type="EMBL" id="KAG9229044.1"/>
    </source>
</evidence>
<evidence type="ECO:0000256" key="1">
    <source>
        <dbReference type="SAM" id="MobiDB-lite"/>
    </source>
</evidence>
<sequence length="235" mass="26292">MSYMQALYKNTLNAPCWSGKWLKIVGSGLMINNAYKSKYLKVREYESQVVKCCRLYENPYRPGPCSEFVCRSSCSLKRAFTTPKGISSQSSGYGPVLDVGIEPPEPRSYRMTGRSDSPVNPGSGRRVPARFATSRKSSRPRQQRARDPESRTEPDPEGNARPFNGVRSGICGGMDFMTIVESLHQQVNIVEESFRIYREKAKARKVTEGANQSRAAKVGLKDEEVAGHFMGRVVH</sequence>
<organism evidence="2 3">
    <name type="scientific">Amylocarpus encephaloides</name>
    <dbReference type="NCBI Taxonomy" id="45428"/>
    <lineage>
        <taxon>Eukaryota</taxon>
        <taxon>Fungi</taxon>
        <taxon>Dikarya</taxon>
        <taxon>Ascomycota</taxon>
        <taxon>Pezizomycotina</taxon>
        <taxon>Leotiomycetes</taxon>
        <taxon>Helotiales</taxon>
        <taxon>Helotiales incertae sedis</taxon>
        <taxon>Amylocarpus</taxon>
    </lineage>
</organism>
<dbReference type="Proteomes" id="UP000824998">
    <property type="component" value="Unassembled WGS sequence"/>
</dbReference>
<evidence type="ECO:0000313" key="3">
    <source>
        <dbReference type="Proteomes" id="UP000824998"/>
    </source>
</evidence>
<name>A0A9P7Y8E7_9HELO</name>
<comment type="caution">
    <text evidence="2">The sequence shown here is derived from an EMBL/GenBank/DDBJ whole genome shotgun (WGS) entry which is preliminary data.</text>
</comment>
<protein>
    <submittedName>
        <fullName evidence="2">Uncharacterized protein</fullName>
    </submittedName>
</protein>
<keyword evidence="3" id="KW-1185">Reference proteome</keyword>
<feature type="compositionally biased region" description="Basic and acidic residues" evidence="1">
    <location>
        <begin position="144"/>
        <end position="154"/>
    </location>
</feature>
<gene>
    <name evidence="2" type="ORF">BJ875DRAFT_524424</name>
</gene>
<reference evidence="2" key="1">
    <citation type="journal article" date="2021" name="IMA Fungus">
        <title>Genomic characterization of three marine fungi, including Emericellopsis atlantica sp. nov. with signatures of a generalist lifestyle and marine biomass degradation.</title>
        <authorList>
            <person name="Hagestad O.C."/>
            <person name="Hou L."/>
            <person name="Andersen J.H."/>
            <person name="Hansen E.H."/>
            <person name="Altermark B."/>
            <person name="Li C."/>
            <person name="Kuhnert E."/>
            <person name="Cox R.J."/>
            <person name="Crous P.W."/>
            <person name="Spatafora J.W."/>
            <person name="Lail K."/>
            <person name="Amirebrahimi M."/>
            <person name="Lipzen A."/>
            <person name="Pangilinan J."/>
            <person name="Andreopoulos W."/>
            <person name="Hayes R.D."/>
            <person name="Ng V."/>
            <person name="Grigoriev I.V."/>
            <person name="Jackson S.A."/>
            <person name="Sutton T.D.S."/>
            <person name="Dobson A.D.W."/>
            <person name="Rama T."/>
        </authorList>
    </citation>
    <scope>NUCLEOTIDE SEQUENCE</scope>
    <source>
        <strain evidence="2">TRa018bII</strain>
    </source>
</reference>
<feature type="region of interest" description="Disordered" evidence="1">
    <location>
        <begin position="84"/>
        <end position="165"/>
    </location>
</feature>
<dbReference type="EMBL" id="MU251821">
    <property type="protein sequence ID" value="KAG9229044.1"/>
    <property type="molecule type" value="Genomic_DNA"/>
</dbReference>
<dbReference type="AlphaFoldDB" id="A0A9P7Y8E7"/>
<accession>A0A9P7Y8E7</accession>
<proteinExistence type="predicted"/>